<dbReference type="GO" id="GO:0005085">
    <property type="term" value="F:guanyl-nucleotide exchange factor activity"/>
    <property type="evidence" value="ECO:0007669"/>
    <property type="project" value="InterPro"/>
</dbReference>
<feature type="region of interest" description="Disordered" evidence="3">
    <location>
        <begin position="179"/>
        <end position="339"/>
    </location>
</feature>
<feature type="compositionally biased region" description="Low complexity" evidence="3">
    <location>
        <begin position="735"/>
        <end position="751"/>
    </location>
</feature>
<evidence type="ECO:0000259" key="4">
    <source>
        <dbReference type="Pfam" id="PF06428"/>
    </source>
</evidence>
<feature type="compositionally biased region" description="Low complexity" evidence="3">
    <location>
        <begin position="569"/>
        <end position="601"/>
    </location>
</feature>
<name>A0A1Q3EG92_LENED</name>
<feature type="compositionally biased region" description="Pro residues" evidence="3">
    <location>
        <begin position="235"/>
        <end position="245"/>
    </location>
</feature>
<evidence type="ECO:0000313" key="6">
    <source>
        <dbReference type="Proteomes" id="UP000188533"/>
    </source>
</evidence>
<feature type="compositionally biased region" description="Low complexity" evidence="3">
    <location>
        <begin position="268"/>
        <end position="289"/>
    </location>
</feature>
<comment type="caution">
    <text evidence="5">The sequence shown here is derived from an EMBL/GenBank/DDBJ whole genome shotgun (WGS) entry which is preliminary data.</text>
</comment>
<dbReference type="Proteomes" id="UP000188533">
    <property type="component" value="Unassembled WGS sequence"/>
</dbReference>
<evidence type="ECO:0000313" key="5">
    <source>
        <dbReference type="EMBL" id="GAW06228.1"/>
    </source>
</evidence>
<feature type="compositionally biased region" description="Low complexity" evidence="3">
    <location>
        <begin position="210"/>
        <end position="221"/>
    </location>
</feature>
<reference evidence="5 6" key="1">
    <citation type="submission" date="2016-08" db="EMBL/GenBank/DDBJ databases">
        <authorList>
            <consortium name="Lentinula edodes genome sequencing consortium"/>
            <person name="Sakamoto Y."/>
            <person name="Nakade K."/>
            <person name="Sato S."/>
            <person name="Yoshida Y."/>
            <person name="Miyazaki K."/>
            <person name="Natsume S."/>
            <person name="Konno N."/>
        </authorList>
    </citation>
    <scope>NUCLEOTIDE SEQUENCE [LARGE SCALE GENOMIC DNA]</scope>
    <source>
        <strain evidence="5 6">NBRC 111202</strain>
    </source>
</reference>
<feature type="compositionally biased region" description="Basic and acidic residues" evidence="3">
    <location>
        <begin position="557"/>
        <end position="568"/>
    </location>
</feature>
<dbReference type="EMBL" id="BDGU01000309">
    <property type="protein sequence ID" value="GAW06228.1"/>
    <property type="molecule type" value="Genomic_DNA"/>
</dbReference>
<feature type="compositionally biased region" description="Polar residues" evidence="3">
    <location>
        <begin position="660"/>
        <end position="671"/>
    </location>
</feature>
<sequence length="835" mass="91015">MDIGHAREFAKNWELLGEHYFYGRRVSIESLEHAIPMQTMFPSTSPSIPSAGKRFDSLNATQRRAPTNNVLSKSRPVNEFGRNNAQGSTRKVFIAKDEGFFMSVEDELHDLRRVHTHGQEDDLRMALDRCMGRVGELVGLLAAAYSALTDVRVELDVTRSNLQMITANNDMLEDALKSMSNKHGTDPRDVGSVGWRRSGPNPNSTAVTPSSSSTHINTISNDLTRPMNGEAPIPGTSPPSSPPLPASESTTQPMAIPPAPTPQPAPAPQESRFFKFRFNSTSSSSTNSRPQTPIVGNDTASPTIGNLTGRHRTESSSSVSLLAGGGSIASGPDDVANANSFDDLRRDIEALKTQMARDKAELEKLKAELDVEKARREKEEEKVGKAKKEKEELEAELESLSQALFEEANNMVATERKLRAETESKLQRQQQDLKEELREARAQREALRSALQVVESEMDVLRMGLGGRDLDGGTANVDPVLRRNVIQPLEIPEPDESSDEGYLPESEYSALPQTASTMSILSAMSSMSAVHGMPGIPSQSESEAPPEPSFTVPHANNHSESHSEETHPHPQSRSRSSSQRGIKSPPSSRPGSRTSRRSGYSDFAGYSRPNSVVIPFQNDGGTEGYPSHGDLSQVKESPPAPSTSGSVPTPATPTVKRNEPTQFSRSSSSHLDQLAHGIPNSNLFTNKLQTSSSFSTQSHSTLDSALDSTRAISRSPSPVAYSHQPPQSQPPSHSPPSDSQEPSSFVPPSDSKSSDSTHSKLAQAVKVDQEDEEWDNDTSQRTGTEESKAEEDEWKKNRRGLTESCVTYIAASYTLPKPVIYSKEQTIETGNVQFI</sequence>
<keyword evidence="6" id="KW-1185">Reference proteome</keyword>
<dbReference type="PANTHER" id="PTHR14430:SF0">
    <property type="entry name" value="SEC2P DOMAIN-CONTAINING PROTEIN"/>
    <property type="match status" value="1"/>
</dbReference>
<dbReference type="GO" id="GO:0051286">
    <property type="term" value="C:cell tip"/>
    <property type="evidence" value="ECO:0007669"/>
    <property type="project" value="TreeGrafter"/>
</dbReference>
<feature type="coiled-coil region" evidence="2">
    <location>
        <begin position="341"/>
        <end position="457"/>
    </location>
</feature>
<feature type="compositionally biased region" description="Polar residues" evidence="3">
    <location>
        <begin position="706"/>
        <end position="716"/>
    </location>
</feature>
<dbReference type="Gene3D" id="6.10.140.910">
    <property type="match status" value="1"/>
</dbReference>
<dbReference type="InterPro" id="IPR009449">
    <property type="entry name" value="Sec2_N"/>
</dbReference>
<feature type="region of interest" description="Disordered" evidence="3">
    <location>
        <begin position="467"/>
        <end position="510"/>
    </location>
</feature>
<feature type="compositionally biased region" description="Polar residues" evidence="3">
    <location>
        <begin position="679"/>
        <end position="689"/>
    </location>
</feature>
<feature type="compositionally biased region" description="Low complexity" evidence="3">
    <location>
        <begin position="690"/>
        <end position="704"/>
    </location>
</feature>
<organism evidence="5 6">
    <name type="scientific">Lentinula edodes</name>
    <name type="common">Shiitake mushroom</name>
    <name type="synonym">Lentinus edodes</name>
    <dbReference type="NCBI Taxonomy" id="5353"/>
    <lineage>
        <taxon>Eukaryota</taxon>
        <taxon>Fungi</taxon>
        <taxon>Dikarya</taxon>
        <taxon>Basidiomycota</taxon>
        <taxon>Agaricomycotina</taxon>
        <taxon>Agaricomycetes</taxon>
        <taxon>Agaricomycetidae</taxon>
        <taxon>Agaricales</taxon>
        <taxon>Marasmiineae</taxon>
        <taxon>Omphalotaceae</taxon>
        <taxon>Lentinula</taxon>
    </lineage>
</organism>
<dbReference type="Pfam" id="PF06428">
    <property type="entry name" value="Sec2p"/>
    <property type="match status" value="1"/>
</dbReference>
<keyword evidence="1 2" id="KW-0175">Coiled coil</keyword>
<dbReference type="InterPro" id="IPR040351">
    <property type="entry name" value="RAB3IL/RAB3IP/Sec2"/>
</dbReference>
<dbReference type="GO" id="GO:0070319">
    <property type="term" value="C:Golgi to plasma membrane transport vesicle"/>
    <property type="evidence" value="ECO:0007669"/>
    <property type="project" value="TreeGrafter"/>
</dbReference>
<accession>A0A1Q3EG92</accession>
<feature type="compositionally biased region" description="Polar residues" evidence="3">
    <location>
        <begin position="200"/>
        <end position="209"/>
    </location>
</feature>
<feature type="compositionally biased region" description="Pro residues" evidence="3">
    <location>
        <begin position="255"/>
        <end position="267"/>
    </location>
</feature>
<feature type="domain" description="GDP/GTP exchange factor Sec2 N-terminal" evidence="4">
    <location>
        <begin position="341"/>
        <end position="451"/>
    </location>
</feature>
<evidence type="ECO:0000256" key="2">
    <source>
        <dbReference type="SAM" id="Coils"/>
    </source>
</evidence>
<reference evidence="5 6" key="2">
    <citation type="submission" date="2017-02" db="EMBL/GenBank/DDBJ databases">
        <title>A genome survey and senescence transcriptome analysis in Lentinula edodes.</title>
        <authorList>
            <person name="Sakamoto Y."/>
            <person name="Nakade K."/>
            <person name="Sato S."/>
            <person name="Yoshida Y."/>
            <person name="Miyazaki K."/>
            <person name="Natsume S."/>
            <person name="Konno N."/>
        </authorList>
    </citation>
    <scope>NUCLEOTIDE SEQUENCE [LARGE SCALE GENOMIC DNA]</scope>
    <source>
        <strain evidence="5 6">NBRC 111202</strain>
    </source>
</reference>
<feature type="region of interest" description="Disordered" evidence="3">
    <location>
        <begin position="529"/>
        <end position="801"/>
    </location>
</feature>
<dbReference type="PANTHER" id="PTHR14430">
    <property type="entry name" value="RABIN3-RELATED"/>
    <property type="match status" value="1"/>
</dbReference>
<proteinExistence type="predicted"/>
<dbReference type="STRING" id="5353.A0A1Q3EG92"/>
<evidence type="ECO:0000256" key="3">
    <source>
        <dbReference type="SAM" id="MobiDB-lite"/>
    </source>
</evidence>
<dbReference type="AlphaFoldDB" id="A0A1Q3EG92"/>
<dbReference type="SUPFAM" id="SSF144284">
    <property type="entry name" value="Sec2 N-terminal region"/>
    <property type="match status" value="1"/>
</dbReference>
<dbReference type="GO" id="GO:0006887">
    <property type="term" value="P:exocytosis"/>
    <property type="evidence" value="ECO:0007669"/>
    <property type="project" value="TreeGrafter"/>
</dbReference>
<evidence type="ECO:0000256" key="1">
    <source>
        <dbReference type="ARBA" id="ARBA00023054"/>
    </source>
</evidence>
<protein>
    <recommendedName>
        <fullName evidence="4">GDP/GTP exchange factor Sec2 N-terminal domain-containing protein</fullName>
    </recommendedName>
</protein>
<gene>
    <name evidence="5" type="ORF">LENED_008135</name>
</gene>